<proteinExistence type="predicted"/>
<dbReference type="GO" id="GO:0035438">
    <property type="term" value="F:cyclic-di-GMP binding"/>
    <property type="evidence" value="ECO:0007669"/>
    <property type="project" value="InterPro"/>
</dbReference>
<feature type="domain" description="PilZ" evidence="2">
    <location>
        <begin position="10"/>
        <end position="89"/>
    </location>
</feature>
<sequence length="132" mass="14804">MLMTPPGTNHRRSERMRSFMAARILYNKGMMKVDCTIRNTSDGGAKLEVSGSVTLPEHFELHIPQRNVTRKVRLAWRQGDFCGVSFLDAAPSGAEAPPDMSDETEEQLRARIRELEGMVTKLNARIQELTSG</sequence>
<feature type="coiled-coil region" evidence="1">
    <location>
        <begin position="105"/>
        <end position="132"/>
    </location>
</feature>
<name>A0A0P7YDK3_9HYPH</name>
<reference evidence="4 6" key="2">
    <citation type="submission" date="2016-08" db="EMBL/GenBank/DDBJ databases">
        <authorList>
            <person name="Varghese N."/>
            <person name="Submissions Spin"/>
        </authorList>
    </citation>
    <scope>NUCLEOTIDE SEQUENCE [LARGE SCALE GENOMIC DNA]</scope>
    <source>
        <strain evidence="4 6">HL-109</strain>
    </source>
</reference>
<dbReference type="AlphaFoldDB" id="A0A0P7YDK3"/>
<accession>A0A0P7YDK3</accession>
<comment type="caution">
    <text evidence="3">The sequence shown here is derived from an EMBL/GenBank/DDBJ whole genome shotgun (WGS) entry which is preliminary data.</text>
</comment>
<dbReference type="Pfam" id="PF07238">
    <property type="entry name" value="PilZ"/>
    <property type="match status" value="1"/>
</dbReference>
<reference evidence="3 5" key="1">
    <citation type="submission" date="2015-09" db="EMBL/GenBank/DDBJ databases">
        <title>Identification and resolution of microdiversity through metagenomic sequencing of parallel consortia.</title>
        <authorList>
            <person name="Nelson W.C."/>
            <person name="Romine M.F."/>
            <person name="Lindemann S.R."/>
        </authorList>
    </citation>
    <scope>NUCLEOTIDE SEQUENCE [LARGE SCALE GENOMIC DNA]</scope>
    <source>
        <strain evidence="3">HL-109</strain>
    </source>
</reference>
<dbReference type="Proteomes" id="UP000050497">
    <property type="component" value="Unassembled WGS sequence"/>
</dbReference>
<evidence type="ECO:0000313" key="4">
    <source>
        <dbReference type="EMBL" id="SCC81316.1"/>
    </source>
</evidence>
<evidence type="ECO:0000259" key="2">
    <source>
        <dbReference type="Pfam" id="PF07238"/>
    </source>
</evidence>
<evidence type="ECO:0000313" key="6">
    <source>
        <dbReference type="Proteomes" id="UP000182800"/>
    </source>
</evidence>
<organism evidence="3 5">
    <name type="scientific">Saliniramus fredricksonii</name>
    <dbReference type="NCBI Taxonomy" id="1653334"/>
    <lineage>
        <taxon>Bacteria</taxon>
        <taxon>Pseudomonadati</taxon>
        <taxon>Pseudomonadota</taxon>
        <taxon>Alphaproteobacteria</taxon>
        <taxon>Hyphomicrobiales</taxon>
        <taxon>Salinarimonadaceae</taxon>
        <taxon>Saliniramus</taxon>
    </lineage>
</organism>
<keyword evidence="6" id="KW-1185">Reference proteome</keyword>
<evidence type="ECO:0000256" key="1">
    <source>
        <dbReference type="SAM" id="Coils"/>
    </source>
</evidence>
<keyword evidence="1" id="KW-0175">Coiled coil</keyword>
<dbReference type="InterPro" id="IPR009875">
    <property type="entry name" value="PilZ_domain"/>
</dbReference>
<gene>
    <name evidence="4" type="ORF">GA0071312_2253</name>
    <name evidence="3" type="ORF">HLUCCO17_02280</name>
</gene>
<evidence type="ECO:0000313" key="5">
    <source>
        <dbReference type="Proteomes" id="UP000050497"/>
    </source>
</evidence>
<protein>
    <submittedName>
        <fullName evidence="3 4">PilZ domain</fullName>
    </submittedName>
</protein>
<dbReference type="STRING" id="1653334.GA0071312_2253"/>
<dbReference type="SUPFAM" id="SSF141371">
    <property type="entry name" value="PilZ domain-like"/>
    <property type="match status" value="1"/>
</dbReference>
<evidence type="ECO:0000313" key="3">
    <source>
        <dbReference type="EMBL" id="KPQ12414.1"/>
    </source>
</evidence>
<dbReference type="Proteomes" id="UP000182800">
    <property type="component" value="Unassembled WGS sequence"/>
</dbReference>
<dbReference type="EMBL" id="FMBM01000002">
    <property type="protein sequence ID" value="SCC81316.1"/>
    <property type="molecule type" value="Genomic_DNA"/>
</dbReference>
<dbReference type="OrthoDB" id="7210926at2"/>
<dbReference type="EMBL" id="LJSX01000002">
    <property type="protein sequence ID" value="KPQ12414.1"/>
    <property type="molecule type" value="Genomic_DNA"/>
</dbReference>